<dbReference type="Proteomes" id="UP000245396">
    <property type="component" value="Unassembled WGS sequence"/>
</dbReference>
<accession>A0A316C0K9</accession>
<dbReference type="Gene3D" id="2.40.10.120">
    <property type="match status" value="1"/>
</dbReference>
<dbReference type="RefSeq" id="WP_146201517.1">
    <property type="nucleotide sequence ID" value="NZ_QGGG01000014.1"/>
</dbReference>
<dbReference type="AlphaFoldDB" id="A0A316C0K9"/>
<dbReference type="SUPFAM" id="SSF50494">
    <property type="entry name" value="Trypsin-like serine proteases"/>
    <property type="match status" value="1"/>
</dbReference>
<comment type="caution">
    <text evidence="1">The sequence shown here is derived from an EMBL/GenBank/DDBJ whole genome shotgun (WGS) entry which is preliminary data.</text>
</comment>
<proteinExistence type="predicted"/>
<evidence type="ECO:0000313" key="2">
    <source>
        <dbReference type="Proteomes" id="UP000245396"/>
    </source>
</evidence>
<organism evidence="1 2">
    <name type="scientific">Pseudaminobacter salicylatoxidans</name>
    <dbReference type="NCBI Taxonomy" id="93369"/>
    <lineage>
        <taxon>Bacteria</taxon>
        <taxon>Pseudomonadati</taxon>
        <taxon>Pseudomonadota</taxon>
        <taxon>Alphaproteobacteria</taxon>
        <taxon>Hyphomicrobiales</taxon>
        <taxon>Phyllobacteriaceae</taxon>
        <taxon>Pseudaminobacter</taxon>
    </lineage>
</organism>
<keyword evidence="2" id="KW-1185">Reference proteome</keyword>
<dbReference type="Pfam" id="PF13365">
    <property type="entry name" value="Trypsin_2"/>
    <property type="match status" value="1"/>
</dbReference>
<sequence>MPLTPAEKMLYSATRITTYHRGMRRSVGTGFFYIVNLENGRSSALLVTNRHVFEGCDRIDVTLPIRDENGEPSRTFHTWQLEFQGNPIGHPDPTIDLAVISITDLHRQTAGAKELPFYITLSRDIIPSVEAWAEFDAIEEVTMVGCPNGLFDEANNLPIIRRGITATHPAKNYQGRDEFMVDLACFPGSSGSPVFLYSTGANFDRATGGYALGNIRLLLMGILYAGPTINQRGEIVLARQPAVSVAAMMHLGTVIKSTHLLAFDALVQEHVEQGTASLVE</sequence>
<dbReference type="EMBL" id="QGGG01000014">
    <property type="protein sequence ID" value="PWJ79784.1"/>
    <property type="molecule type" value="Genomic_DNA"/>
</dbReference>
<gene>
    <name evidence="1" type="ORF">C7441_11461</name>
</gene>
<reference evidence="1 2" key="1">
    <citation type="submission" date="2018-05" db="EMBL/GenBank/DDBJ databases">
        <title>Genomic Encyclopedia of Type Strains, Phase IV (KMG-IV): sequencing the most valuable type-strain genomes for metagenomic binning, comparative biology and taxonomic classification.</title>
        <authorList>
            <person name="Goeker M."/>
        </authorList>
    </citation>
    <scope>NUCLEOTIDE SEQUENCE [LARGE SCALE GENOMIC DNA]</scope>
    <source>
        <strain evidence="1 2">DSM 6986</strain>
    </source>
</reference>
<dbReference type="OrthoDB" id="212300at2"/>
<evidence type="ECO:0000313" key="1">
    <source>
        <dbReference type="EMBL" id="PWJ79784.1"/>
    </source>
</evidence>
<name>A0A316C0K9_PSESE</name>
<protein>
    <submittedName>
        <fullName evidence="1">Trypsin-like peptidase</fullName>
    </submittedName>
</protein>
<dbReference type="InterPro" id="IPR009003">
    <property type="entry name" value="Peptidase_S1_PA"/>
</dbReference>